<evidence type="ECO:0000313" key="2">
    <source>
        <dbReference type="EMBL" id="KAG9460277.1"/>
    </source>
</evidence>
<comment type="caution">
    <text evidence="2">The sequence shown here is derived from an EMBL/GenBank/DDBJ whole genome shotgun (WGS) entry which is preliminary data.</text>
</comment>
<evidence type="ECO:0000256" key="1">
    <source>
        <dbReference type="SAM" id="MobiDB-lite"/>
    </source>
</evidence>
<keyword evidence="3" id="KW-1185">Reference proteome</keyword>
<sequence>GSSFGWFSWLRSKPAKEKAVPPKEAQVPPKSSSQTQPPVGLSKSQLPPPPASSFQPPQATSTSYYTGMGAVSMS</sequence>
<evidence type="ECO:0000313" key="3">
    <source>
        <dbReference type="Proteomes" id="UP000770717"/>
    </source>
</evidence>
<name>A0A8J6AYA2_ELECQ</name>
<feature type="region of interest" description="Disordered" evidence="1">
    <location>
        <begin position="14"/>
        <end position="74"/>
    </location>
</feature>
<dbReference type="Proteomes" id="UP000770717">
    <property type="component" value="Unassembled WGS sequence"/>
</dbReference>
<dbReference type="AlphaFoldDB" id="A0A8J6AYA2"/>
<accession>A0A8J6AYA2</accession>
<feature type="non-terminal residue" evidence="2">
    <location>
        <position position="1"/>
    </location>
</feature>
<protein>
    <submittedName>
        <fullName evidence="2">Uncharacterized protein</fullName>
    </submittedName>
</protein>
<gene>
    <name evidence="2" type="ORF">GDO78_022920</name>
</gene>
<reference evidence="2" key="1">
    <citation type="thesis" date="2020" institute="ProQuest LLC" country="789 East Eisenhower Parkway, Ann Arbor, MI, USA">
        <title>Comparative Genomics and Chromosome Evolution.</title>
        <authorList>
            <person name="Mudd A.B."/>
        </authorList>
    </citation>
    <scope>NUCLEOTIDE SEQUENCE</scope>
    <source>
        <strain evidence="2">HN-11 Male</strain>
        <tissue evidence="2">Kidney and liver</tissue>
    </source>
</reference>
<dbReference type="EMBL" id="WNTK01090428">
    <property type="protein sequence ID" value="KAG9460277.1"/>
    <property type="molecule type" value="Genomic_DNA"/>
</dbReference>
<organism evidence="2 3">
    <name type="scientific">Eleutherodactylus coqui</name>
    <name type="common">Puerto Rican coqui</name>
    <dbReference type="NCBI Taxonomy" id="57060"/>
    <lineage>
        <taxon>Eukaryota</taxon>
        <taxon>Metazoa</taxon>
        <taxon>Chordata</taxon>
        <taxon>Craniata</taxon>
        <taxon>Vertebrata</taxon>
        <taxon>Euteleostomi</taxon>
        <taxon>Amphibia</taxon>
        <taxon>Batrachia</taxon>
        <taxon>Anura</taxon>
        <taxon>Neobatrachia</taxon>
        <taxon>Hyloidea</taxon>
        <taxon>Eleutherodactylidae</taxon>
        <taxon>Eleutherodactylinae</taxon>
        <taxon>Eleutherodactylus</taxon>
        <taxon>Eleutherodactylus</taxon>
    </lineage>
</organism>
<proteinExistence type="predicted"/>